<feature type="region of interest" description="Disordered" evidence="1">
    <location>
        <begin position="308"/>
        <end position="329"/>
    </location>
</feature>
<dbReference type="InterPro" id="IPR013087">
    <property type="entry name" value="Znf_C2H2_type"/>
</dbReference>
<name>A0A8G1RFV8_9EURO</name>
<dbReference type="SMART" id="SM00355">
    <property type="entry name" value="ZnF_C2H2"/>
    <property type="match status" value="5"/>
</dbReference>
<feature type="region of interest" description="Disordered" evidence="1">
    <location>
        <begin position="265"/>
        <end position="294"/>
    </location>
</feature>
<dbReference type="Proteomes" id="UP000249789">
    <property type="component" value="Unassembled WGS sequence"/>
</dbReference>
<feature type="region of interest" description="Disordered" evidence="1">
    <location>
        <begin position="543"/>
        <end position="606"/>
    </location>
</feature>
<dbReference type="AlphaFoldDB" id="A0A8G1RFV8"/>
<keyword evidence="4" id="KW-1185">Reference proteome</keyword>
<evidence type="ECO:0000259" key="2">
    <source>
        <dbReference type="PROSITE" id="PS00028"/>
    </source>
</evidence>
<reference evidence="3 4" key="1">
    <citation type="submission" date="2018-02" db="EMBL/GenBank/DDBJ databases">
        <title>The genomes of Aspergillus section Nigri reveals drivers in fungal speciation.</title>
        <authorList>
            <consortium name="DOE Joint Genome Institute"/>
            <person name="Vesth T.C."/>
            <person name="Nybo J."/>
            <person name="Theobald S."/>
            <person name="Brandl J."/>
            <person name="Frisvad J.C."/>
            <person name="Nielsen K.F."/>
            <person name="Lyhne E.K."/>
            <person name="Kogle M.E."/>
            <person name="Kuo A."/>
            <person name="Riley R."/>
            <person name="Clum A."/>
            <person name="Nolan M."/>
            <person name="Lipzen A."/>
            <person name="Salamov A."/>
            <person name="Henrissat B."/>
            <person name="Wiebenga A."/>
            <person name="De vries R.P."/>
            <person name="Grigoriev I.V."/>
            <person name="Mortensen U.H."/>
            <person name="Andersen M.R."/>
            <person name="Baker S.E."/>
        </authorList>
    </citation>
    <scope>NUCLEOTIDE SEQUENCE [LARGE SCALE GENOMIC DNA]</scope>
    <source>
        <strain evidence="3 4">CBS 313.89</strain>
    </source>
</reference>
<feature type="compositionally biased region" description="Basic and acidic residues" evidence="1">
    <location>
        <begin position="923"/>
        <end position="941"/>
    </location>
</feature>
<feature type="domain" description="C2H2-type" evidence="2">
    <location>
        <begin position="642"/>
        <end position="665"/>
    </location>
</feature>
<dbReference type="PROSITE" id="PS00028">
    <property type="entry name" value="ZINC_FINGER_C2H2_1"/>
    <property type="match status" value="1"/>
</dbReference>
<dbReference type="OrthoDB" id="4493680at2759"/>
<organism evidence="3 4">
    <name type="scientific">Aspergillus fijiensis CBS 313.89</name>
    <dbReference type="NCBI Taxonomy" id="1448319"/>
    <lineage>
        <taxon>Eukaryota</taxon>
        <taxon>Fungi</taxon>
        <taxon>Dikarya</taxon>
        <taxon>Ascomycota</taxon>
        <taxon>Pezizomycotina</taxon>
        <taxon>Eurotiomycetes</taxon>
        <taxon>Eurotiomycetidae</taxon>
        <taxon>Eurotiales</taxon>
        <taxon>Aspergillaceae</taxon>
        <taxon>Aspergillus</taxon>
    </lineage>
</organism>
<dbReference type="EMBL" id="KZ824716">
    <property type="protein sequence ID" value="RAK71577.1"/>
    <property type="molecule type" value="Genomic_DNA"/>
</dbReference>
<dbReference type="SUPFAM" id="SSF57903">
    <property type="entry name" value="FYVE/PHD zinc finger"/>
    <property type="match status" value="1"/>
</dbReference>
<dbReference type="RefSeq" id="XP_040795589.1">
    <property type="nucleotide sequence ID" value="XM_040946604.1"/>
</dbReference>
<dbReference type="Gene3D" id="3.30.40.10">
    <property type="entry name" value="Zinc/RING finger domain, C3HC4 (zinc finger)"/>
    <property type="match status" value="1"/>
</dbReference>
<feature type="compositionally biased region" description="Low complexity" evidence="1">
    <location>
        <begin position="836"/>
        <end position="846"/>
    </location>
</feature>
<proteinExistence type="predicted"/>
<protein>
    <recommendedName>
        <fullName evidence="2">C2H2-type domain-containing protein</fullName>
    </recommendedName>
</protein>
<dbReference type="InterPro" id="IPR013083">
    <property type="entry name" value="Znf_RING/FYVE/PHD"/>
</dbReference>
<feature type="region of interest" description="Disordered" evidence="1">
    <location>
        <begin position="836"/>
        <end position="941"/>
    </location>
</feature>
<sequence>MSDTVGCQFKLLSGGFQICSPAMEDPEDPEKRQITVLAQDAVIALEKCLQVSGSFSHLAEAQLARFNLWATNIGVFARYKASLEYRLRDSPDVQRIIINLLEILALYAGQALRTEVEVSSPNNNDEASRSEVSNQCETTTPCYPGFQIQPLKNLSIVPAYQAVEDTITRLHHLSTAIRNAGVRNPYSRITRLIILDEDGNNINQAFESFISQVLKLRHSRLSEALRSRLADAICFRRRRFLYNKPLAKKYQGGFVAPVLPSGRGVHHIPTPPASRKRPSIPDAPLPSPARAPTTRTASTFYPQRFQYPRSSEPSVVSTATPSSHIPRMNEHIPKPPSVASGQKEAQCPYCPFVINIKYLTGTRWIKHFQDDLEPYICLFEDCTSPRELFSSAEQWLAHLKAHPAPSTEWICSMRHASSDRTVMKSAEEFANHVRDMHSGRLTDMQIKKLQIRAARPGPMFPSCPFCDWLEHPDPEKPKVSGGPTPMEEHIADHLFDLALLSLPPIQNNANSDEEVRDSLANISIVSGNRHSALSQNLSGLEFSSYRSPSPANEAMYTSRHSHISPVPSVDALDYQPDSPPPRNSSSPFDQSPRPLPTSDDPNSQNPSKCRWHDCSYSCTWGSQGTLLKHIKDEHVAHLGIRCPLERCSTSYSLQEDLMHHIKVTHGGLVVDNAEVDPFDVFEELEQKALQTSGQPLLCRWDDCPQREPFFSSQSLLFHIDRDHVVPENGDYSGSIRNLEPFVMSAPRNPKKGYAVFNDHYEIELPGTENLMEELPGQESEMIKCICGLSHDDGQTIYCEKCNTWQHIVCYYGDNQIPDEHMCGDCQPRPLNAQRARALQEAQLEAASTATRHEEKENRKARKRRRRKDWDLGETGSDSRSASSPLPRRNEPGAEAGLFPNESAPIRKRRRQVPSAPMLMSTDILEKESPSKKPPRSEHQEL</sequence>
<dbReference type="PANTHER" id="PTHR35391">
    <property type="entry name" value="C2H2-TYPE DOMAIN-CONTAINING PROTEIN-RELATED"/>
    <property type="match status" value="1"/>
</dbReference>
<dbReference type="InterPro" id="IPR011011">
    <property type="entry name" value="Znf_FYVE_PHD"/>
</dbReference>
<evidence type="ECO:0000256" key="1">
    <source>
        <dbReference type="SAM" id="MobiDB-lite"/>
    </source>
</evidence>
<dbReference type="GeneID" id="63863937"/>
<evidence type="ECO:0000313" key="3">
    <source>
        <dbReference type="EMBL" id="RAK71577.1"/>
    </source>
</evidence>
<dbReference type="PANTHER" id="PTHR35391:SF7">
    <property type="entry name" value="C2H2-TYPE DOMAIN-CONTAINING PROTEIN"/>
    <property type="match status" value="1"/>
</dbReference>
<feature type="compositionally biased region" description="Polar residues" evidence="1">
    <location>
        <begin position="308"/>
        <end position="323"/>
    </location>
</feature>
<dbReference type="VEuPathDB" id="FungiDB:BO72DRAFT_463702"/>
<gene>
    <name evidence="3" type="ORF">BO72DRAFT_463702</name>
</gene>
<evidence type="ECO:0000313" key="4">
    <source>
        <dbReference type="Proteomes" id="UP000249789"/>
    </source>
</evidence>
<accession>A0A8G1RFV8</accession>